<evidence type="ECO:0000313" key="3">
    <source>
        <dbReference type="Proteomes" id="UP000245956"/>
    </source>
</evidence>
<dbReference type="EMBL" id="LCWV01000007">
    <property type="protein sequence ID" value="PWI71387.1"/>
    <property type="molecule type" value="Genomic_DNA"/>
</dbReference>
<reference evidence="1" key="3">
    <citation type="submission" date="2023-11" db="EMBL/GenBank/DDBJ databases">
        <authorList>
            <person name="Beijen E."/>
            <person name="Ohm R.A."/>
        </authorList>
    </citation>
    <scope>NUCLEOTIDE SEQUENCE</scope>
    <source>
        <strain evidence="1">CBS 150709</strain>
    </source>
</reference>
<dbReference type="Proteomes" id="UP000245956">
    <property type="component" value="Unassembled WGS sequence"/>
</dbReference>
<dbReference type="AlphaFoldDB" id="A0A2U3EA61"/>
<sequence length="167" mass="18062">MLACSTAVAQAPKAVNWKPCGYQNGQAAEAWTADTRMWVADDRGARGVEKLAGLVTQKGLQLHAELLQTPTRPIAVIWAFMPDGRIWLNTYTGVADTYVPIVEPRGVVASQPFGQSVAPQGLDARAAFIRAKPPRRRNPVPGVSHGVRQMALESWASIHEGIRSLAP</sequence>
<organism evidence="2 3">
    <name type="scientific">Purpureocillium lilacinum</name>
    <name type="common">Paecilomyces lilacinus</name>
    <dbReference type="NCBI Taxonomy" id="33203"/>
    <lineage>
        <taxon>Eukaryota</taxon>
        <taxon>Fungi</taxon>
        <taxon>Dikarya</taxon>
        <taxon>Ascomycota</taxon>
        <taxon>Pezizomycotina</taxon>
        <taxon>Sordariomycetes</taxon>
        <taxon>Hypocreomycetidae</taxon>
        <taxon>Hypocreales</taxon>
        <taxon>Ophiocordycipitaceae</taxon>
        <taxon>Purpureocillium</taxon>
    </lineage>
</organism>
<reference evidence="2" key="1">
    <citation type="submission" date="2015-05" db="EMBL/GenBank/DDBJ databases">
        <authorList>
            <person name="Wang D.B."/>
            <person name="Wang M."/>
        </authorList>
    </citation>
    <scope>NUCLEOTIDE SEQUENCE</scope>
    <source>
        <strain evidence="2">36-1</strain>
    </source>
</reference>
<protein>
    <submittedName>
        <fullName evidence="2">Uncharacterized protein</fullName>
    </submittedName>
</protein>
<reference evidence="1 4" key="4">
    <citation type="journal article" date="2024" name="Microbiol. Resour. Announc.">
        <title>Genome annotations for the ascomycete fungi Trichoderma harzianum, Trichoderma aggressivum, and Purpureocillium lilacinum.</title>
        <authorList>
            <person name="Beijen E.P.W."/>
            <person name="Ohm R.A."/>
        </authorList>
    </citation>
    <scope>NUCLEOTIDE SEQUENCE [LARGE SCALE GENOMIC DNA]</scope>
    <source>
        <strain evidence="1 4">CBS 150709</strain>
    </source>
</reference>
<gene>
    <name evidence="2" type="ORF">PCL_11481</name>
    <name evidence="1" type="ORF">Purlil1_2742</name>
</gene>
<keyword evidence="4" id="KW-1185">Reference proteome</keyword>
<name>A0A2U3EA61_PURLI</name>
<dbReference type="EMBL" id="JAWRVI010000007">
    <property type="protein sequence ID" value="KAK4092817.1"/>
    <property type="molecule type" value="Genomic_DNA"/>
</dbReference>
<accession>A0A2U3EA61</accession>
<evidence type="ECO:0000313" key="4">
    <source>
        <dbReference type="Proteomes" id="UP001287286"/>
    </source>
</evidence>
<reference evidence="2 3" key="2">
    <citation type="journal article" date="2016" name="Front. Microbiol.">
        <title>Genome and transcriptome sequences reveal the specific parasitism of the nematophagous Purpureocillium lilacinum 36-1.</title>
        <authorList>
            <person name="Xie J."/>
            <person name="Li S."/>
            <person name="Mo C."/>
            <person name="Xiao X."/>
            <person name="Peng D."/>
            <person name="Wang G."/>
            <person name="Xiao Y."/>
        </authorList>
    </citation>
    <scope>NUCLEOTIDE SEQUENCE [LARGE SCALE GENOMIC DNA]</scope>
    <source>
        <strain evidence="2 3">36-1</strain>
    </source>
</reference>
<dbReference type="Proteomes" id="UP001287286">
    <property type="component" value="Unassembled WGS sequence"/>
</dbReference>
<evidence type="ECO:0000313" key="2">
    <source>
        <dbReference type="EMBL" id="PWI71387.1"/>
    </source>
</evidence>
<proteinExistence type="predicted"/>
<evidence type="ECO:0000313" key="1">
    <source>
        <dbReference type="EMBL" id="KAK4092817.1"/>
    </source>
</evidence>
<comment type="caution">
    <text evidence="2">The sequence shown here is derived from an EMBL/GenBank/DDBJ whole genome shotgun (WGS) entry which is preliminary data.</text>
</comment>